<dbReference type="SUPFAM" id="SSF103473">
    <property type="entry name" value="MFS general substrate transporter"/>
    <property type="match status" value="1"/>
</dbReference>
<comment type="subcellular location">
    <subcellularLocation>
        <location evidence="1">Membrane</location>
        <topology evidence="1">Multi-pass membrane protein</topology>
    </subcellularLocation>
</comment>
<accession>A0A3D8QX70</accession>
<sequence>MASSKPSITPVNQEQDVDSHLPSPQMQYITGVKLILVTGSLTAMVFIMTLNASVVATAIPSITSSFHSINDIGWYGTAYVVSTCVLQPLSGKIYTLYSSKYTFLTCLCIFELGSLISGISRNSDMLIVGRAITGVGGSGLVGGAYTILGASCPLEKRPTIIGIVTGVGAVGQIIGPLIGGALTQHLSWRWCFYLNLPVGAPVFFFFLFLQFPDSPKSPPSSWRQLPEKLDLVGFLAFAPAILMILLAFQWGGSTYPWNSPTIIGLFIGGAALIMIFGFLEHRRGETAMIPLALLKERVVYCACLTTMLQMGALMALSYYMPTWFQLVKEDSPTTSGVSVLPSFGSQIVTSVVTGALVTRCGYYIPFAIAGSAISTIGAGLFTTFTPHTPSSRWIGYQILTGMGRGLVMQQPITALQANTPRKVLPIVSALIPLCQYFGTALFVSLGTTVFTNTLTPALQMYAPGVDPKTVISAGATGIKGLVSSEELPGVLLAANKALTDVFYLAVAASCLAFISCWGLGWKNIKEKRQEQQDVEGGGGPLQEDKGEKVVDLPSPTDK</sequence>
<feature type="transmembrane region" description="Helical" evidence="7">
    <location>
        <begin position="229"/>
        <end position="250"/>
    </location>
</feature>
<dbReference type="InterPro" id="IPR036259">
    <property type="entry name" value="MFS_trans_sf"/>
</dbReference>
<evidence type="ECO:0000256" key="7">
    <source>
        <dbReference type="SAM" id="Phobius"/>
    </source>
</evidence>
<dbReference type="PROSITE" id="PS50850">
    <property type="entry name" value="MFS"/>
    <property type="match status" value="1"/>
</dbReference>
<dbReference type="EMBL" id="PDLM01000011">
    <property type="protein sequence ID" value="RDW66377.1"/>
    <property type="molecule type" value="Genomic_DNA"/>
</dbReference>
<keyword evidence="5 7" id="KW-0472">Membrane</keyword>
<organism evidence="9 10">
    <name type="scientific">Coleophoma cylindrospora</name>
    <dbReference type="NCBI Taxonomy" id="1849047"/>
    <lineage>
        <taxon>Eukaryota</taxon>
        <taxon>Fungi</taxon>
        <taxon>Dikarya</taxon>
        <taxon>Ascomycota</taxon>
        <taxon>Pezizomycotina</taxon>
        <taxon>Leotiomycetes</taxon>
        <taxon>Helotiales</taxon>
        <taxon>Dermateaceae</taxon>
        <taxon>Coleophoma</taxon>
    </lineage>
</organism>
<evidence type="ECO:0000256" key="1">
    <source>
        <dbReference type="ARBA" id="ARBA00004141"/>
    </source>
</evidence>
<evidence type="ECO:0000256" key="3">
    <source>
        <dbReference type="ARBA" id="ARBA00022692"/>
    </source>
</evidence>
<evidence type="ECO:0000256" key="4">
    <source>
        <dbReference type="ARBA" id="ARBA00022989"/>
    </source>
</evidence>
<dbReference type="AlphaFoldDB" id="A0A3D8QX70"/>
<proteinExistence type="inferred from homology"/>
<dbReference type="Pfam" id="PF07690">
    <property type="entry name" value="MFS_1"/>
    <property type="match status" value="1"/>
</dbReference>
<feature type="transmembrane region" description="Helical" evidence="7">
    <location>
        <begin position="299"/>
        <end position="320"/>
    </location>
</feature>
<dbReference type="InterPro" id="IPR020846">
    <property type="entry name" value="MFS_dom"/>
</dbReference>
<dbReference type="Gene3D" id="1.20.1250.20">
    <property type="entry name" value="MFS general substrate transporter like domains"/>
    <property type="match status" value="2"/>
</dbReference>
<dbReference type="InterPro" id="IPR011701">
    <property type="entry name" value="MFS"/>
</dbReference>
<feature type="compositionally biased region" description="Basic and acidic residues" evidence="6">
    <location>
        <begin position="542"/>
        <end position="558"/>
    </location>
</feature>
<keyword evidence="3 7" id="KW-0812">Transmembrane</keyword>
<gene>
    <name evidence="9" type="ORF">BP6252_10012</name>
</gene>
<evidence type="ECO:0000256" key="5">
    <source>
        <dbReference type="ARBA" id="ARBA00023136"/>
    </source>
</evidence>
<feature type="transmembrane region" description="Helical" evidence="7">
    <location>
        <begin position="362"/>
        <end position="384"/>
    </location>
</feature>
<evidence type="ECO:0000313" key="10">
    <source>
        <dbReference type="Proteomes" id="UP000256645"/>
    </source>
</evidence>
<comment type="similarity">
    <text evidence="2">Belongs to the major facilitator superfamily. TCR/Tet family.</text>
</comment>
<dbReference type="CDD" id="cd17502">
    <property type="entry name" value="MFS_Azr1_MDR_like"/>
    <property type="match status" value="1"/>
</dbReference>
<feature type="transmembrane region" description="Helical" evidence="7">
    <location>
        <begin position="34"/>
        <end position="60"/>
    </location>
</feature>
<keyword evidence="10" id="KW-1185">Reference proteome</keyword>
<comment type="caution">
    <text evidence="9">The sequence shown here is derived from an EMBL/GenBank/DDBJ whole genome shotgun (WGS) entry which is preliminary data.</text>
</comment>
<feature type="region of interest" description="Disordered" evidence="6">
    <location>
        <begin position="528"/>
        <end position="558"/>
    </location>
</feature>
<evidence type="ECO:0000256" key="6">
    <source>
        <dbReference type="SAM" id="MobiDB-lite"/>
    </source>
</evidence>
<keyword evidence="4 7" id="KW-1133">Transmembrane helix</keyword>
<dbReference type="OrthoDB" id="10021397at2759"/>
<evidence type="ECO:0000259" key="8">
    <source>
        <dbReference type="PROSITE" id="PS50850"/>
    </source>
</evidence>
<reference evidence="9 10" key="1">
    <citation type="journal article" date="2018" name="IMA Fungus">
        <title>IMA Genome-F 9: Draft genome sequence of Annulohypoxylon stygium, Aspergillus mulundensis, Berkeleyomyces basicola (syn. Thielaviopsis basicola), Ceratocystis smalleyi, two Cercospora beticola strains, Coleophoma cylindrospora, Fusarium fracticaudum, Phialophora cf. hyalina, and Morchella septimelata.</title>
        <authorList>
            <person name="Wingfield B.D."/>
            <person name="Bills G.F."/>
            <person name="Dong Y."/>
            <person name="Huang W."/>
            <person name="Nel W.J."/>
            <person name="Swalarsk-Parry B.S."/>
            <person name="Vaghefi N."/>
            <person name="Wilken P.M."/>
            <person name="An Z."/>
            <person name="de Beer Z.W."/>
            <person name="De Vos L."/>
            <person name="Chen L."/>
            <person name="Duong T.A."/>
            <person name="Gao Y."/>
            <person name="Hammerbacher A."/>
            <person name="Kikkert J.R."/>
            <person name="Li Y."/>
            <person name="Li H."/>
            <person name="Li K."/>
            <person name="Li Q."/>
            <person name="Liu X."/>
            <person name="Ma X."/>
            <person name="Naidoo K."/>
            <person name="Pethybridge S.J."/>
            <person name="Sun J."/>
            <person name="Steenkamp E.T."/>
            <person name="van der Nest M.A."/>
            <person name="van Wyk S."/>
            <person name="Wingfield M.J."/>
            <person name="Xiong C."/>
            <person name="Yue Q."/>
            <person name="Zhang X."/>
        </authorList>
    </citation>
    <scope>NUCLEOTIDE SEQUENCE [LARGE SCALE GENOMIC DNA]</scope>
    <source>
        <strain evidence="9 10">BP6252</strain>
    </source>
</reference>
<feature type="transmembrane region" description="Helical" evidence="7">
    <location>
        <begin position="262"/>
        <end position="279"/>
    </location>
</feature>
<dbReference type="PANTHER" id="PTHR23501:SF193">
    <property type="entry name" value="MULTIDRUG TRANSPORTER, PUTATIVE (AFU_ORTHOLOGUE AFUA_8G00940)-RELATED"/>
    <property type="match status" value="1"/>
</dbReference>
<dbReference type="PANTHER" id="PTHR23501">
    <property type="entry name" value="MAJOR FACILITATOR SUPERFAMILY"/>
    <property type="match status" value="1"/>
</dbReference>
<dbReference type="Proteomes" id="UP000256645">
    <property type="component" value="Unassembled WGS sequence"/>
</dbReference>
<name>A0A3D8QX70_9HELO</name>
<feature type="transmembrane region" description="Helical" evidence="7">
    <location>
        <begin position="501"/>
        <end position="521"/>
    </location>
</feature>
<dbReference type="FunFam" id="1.20.1250.20:FF:000196">
    <property type="entry name" value="MFS toxin efflux pump (AflT)"/>
    <property type="match status" value="1"/>
</dbReference>
<feature type="transmembrane region" description="Helical" evidence="7">
    <location>
        <begin position="160"/>
        <end position="181"/>
    </location>
</feature>
<dbReference type="GO" id="GO:0005886">
    <property type="term" value="C:plasma membrane"/>
    <property type="evidence" value="ECO:0007669"/>
    <property type="project" value="TreeGrafter"/>
</dbReference>
<feature type="transmembrane region" description="Helical" evidence="7">
    <location>
        <begin position="423"/>
        <end position="445"/>
    </location>
</feature>
<dbReference type="GO" id="GO:0022857">
    <property type="term" value="F:transmembrane transporter activity"/>
    <property type="evidence" value="ECO:0007669"/>
    <property type="project" value="InterPro"/>
</dbReference>
<feature type="domain" description="Major facilitator superfamily (MFS) profile" evidence="8">
    <location>
        <begin position="37"/>
        <end position="524"/>
    </location>
</feature>
<feature type="transmembrane region" description="Helical" evidence="7">
    <location>
        <begin position="187"/>
        <end position="209"/>
    </location>
</feature>
<evidence type="ECO:0000256" key="2">
    <source>
        <dbReference type="ARBA" id="ARBA00007520"/>
    </source>
</evidence>
<feature type="transmembrane region" description="Helical" evidence="7">
    <location>
        <begin position="125"/>
        <end position="148"/>
    </location>
</feature>
<evidence type="ECO:0000313" key="9">
    <source>
        <dbReference type="EMBL" id="RDW66377.1"/>
    </source>
</evidence>
<protein>
    <recommendedName>
        <fullName evidence="8">Major facilitator superfamily (MFS) profile domain-containing protein</fullName>
    </recommendedName>
</protein>
<feature type="transmembrane region" description="Helical" evidence="7">
    <location>
        <begin position="101"/>
        <end position="119"/>
    </location>
</feature>
<feature type="transmembrane region" description="Helical" evidence="7">
    <location>
        <begin position="72"/>
        <end position="89"/>
    </location>
</feature>